<protein>
    <recommendedName>
        <fullName evidence="3">TOMM leader peptide-binding protein</fullName>
    </recommendedName>
</protein>
<dbReference type="EMBL" id="QDAG01000001">
    <property type="protein sequence ID" value="KAE8130082.1"/>
    <property type="molecule type" value="Genomic_DNA"/>
</dbReference>
<reference evidence="1 2" key="1">
    <citation type="submission" date="2018-04" db="EMBL/GenBank/DDBJ databases">
        <authorList>
            <person name="Eckel V.P."/>
            <person name="Vogel R.F."/>
        </authorList>
    </citation>
    <scope>NUCLEOTIDE SEQUENCE [LARGE SCALE GENOMIC DNA]</scope>
    <source>
        <strain evidence="2">TMW 2.1764</strain>
    </source>
</reference>
<evidence type="ECO:0000313" key="1">
    <source>
        <dbReference type="EMBL" id="KAE8130082.1"/>
    </source>
</evidence>
<comment type="caution">
    <text evidence="1">The sequence shown here is derived from an EMBL/GenBank/DDBJ whole genome shotgun (WGS) entry which is preliminary data.</text>
</comment>
<organism evidence="1 2">
    <name type="scientific">Bifidobacterium tibiigranuli</name>
    <dbReference type="NCBI Taxonomy" id="2172043"/>
    <lineage>
        <taxon>Bacteria</taxon>
        <taxon>Bacillati</taxon>
        <taxon>Actinomycetota</taxon>
        <taxon>Actinomycetes</taxon>
        <taxon>Bifidobacteriales</taxon>
        <taxon>Bifidobacteriaceae</taxon>
        <taxon>Bifidobacterium</taxon>
    </lineage>
</organism>
<dbReference type="AlphaFoldDB" id="A0A5N6SA48"/>
<name>A0A5N6SA48_9BIFI</name>
<evidence type="ECO:0000313" key="2">
    <source>
        <dbReference type="Proteomes" id="UP000325415"/>
    </source>
</evidence>
<dbReference type="NCBIfam" id="TIGR03882">
    <property type="entry name" value="cyclo_dehyd_2"/>
    <property type="match status" value="1"/>
</dbReference>
<gene>
    <name evidence="1" type="ORF">DDE84_00365</name>
</gene>
<dbReference type="GeneID" id="78126157"/>
<keyword evidence="2" id="KW-1185">Reference proteome</keyword>
<dbReference type="Gene3D" id="3.40.50.720">
    <property type="entry name" value="NAD(P)-binding Rossmann-like Domain"/>
    <property type="match status" value="1"/>
</dbReference>
<dbReference type="RefSeq" id="WP_152579777.1">
    <property type="nucleotide sequence ID" value="NZ_JAKVIV010000015.1"/>
</dbReference>
<dbReference type="InterPro" id="IPR022291">
    <property type="entry name" value="Bacteriocin_synth_cyclodeHase"/>
</dbReference>
<proteinExistence type="predicted"/>
<sequence>MDKLAPWFEASRNDHMIAFQHGHRFVVYLGKEAADTIETVLDVIQQSEGCEAALGNFSEESRPVAKAIMHKLRSYGILQDLSQQGAASWALAAKEIVGGEMSCEDIETKENQVKLIVISNGTVPDVARMLAQENGLRNTRWVENVTEEQIFDILDGEDEEGLIVYSPTAHNDRLGAAINRWALSRERAWMQILPYNGGEAVIGPLFIPRQTACYECFRLRRRAASAHGKDQRVMDDGDAITFANSGASSWNSPAESGIVWSMFFQLLSIEMLDLHSLPMTPLRGQAHTVCFDECGVAVEHHRVFTVPRCPACRKPSLPMPQPWTASDPSFESDEKH</sequence>
<dbReference type="Proteomes" id="UP000325415">
    <property type="component" value="Unassembled WGS sequence"/>
</dbReference>
<dbReference type="OrthoDB" id="2973590at2"/>
<accession>A0A5N6SA48</accession>
<evidence type="ECO:0008006" key="3">
    <source>
        <dbReference type="Google" id="ProtNLM"/>
    </source>
</evidence>